<dbReference type="SUPFAM" id="SSF54427">
    <property type="entry name" value="NTF2-like"/>
    <property type="match status" value="2"/>
</dbReference>
<name>A0A1H8CKU0_9RHOB</name>
<dbReference type="Gene3D" id="3.10.450.50">
    <property type="match status" value="2"/>
</dbReference>
<reference evidence="1 2" key="1">
    <citation type="submission" date="2016-10" db="EMBL/GenBank/DDBJ databases">
        <authorList>
            <person name="de Groot N.N."/>
        </authorList>
    </citation>
    <scope>NUCLEOTIDE SEQUENCE [LARGE SCALE GENOMIC DNA]</scope>
    <source>
        <strain evidence="1 2">CGMCC 1.10836</strain>
    </source>
</reference>
<gene>
    <name evidence="1" type="ORF">SAMN05216227_100542</name>
</gene>
<dbReference type="AlphaFoldDB" id="A0A1H8CKU0"/>
<dbReference type="EMBL" id="FOCO01000005">
    <property type="protein sequence ID" value="SEM95519.1"/>
    <property type="molecule type" value="Genomic_DNA"/>
</dbReference>
<organism evidence="1 2">
    <name type="scientific">Pseudorhodobacter antarcticus</name>
    <dbReference type="NCBI Taxonomy" id="1077947"/>
    <lineage>
        <taxon>Bacteria</taxon>
        <taxon>Pseudomonadati</taxon>
        <taxon>Pseudomonadota</taxon>
        <taxon>Alphaproteobacteria</taxon>
        <taxon>Rhodobacterales</taxon>
        <taxon>Paracoccaceae</taxon>
        <taxon>Pseudorhodobacter</taxon>
    </lineage>
</organism>
<dbReference type="InterPro" id="IPR032710">
    <property type="entry name" value="NTF2-like_dom_sf"/>
</dbReference>
<dbReference type="PANTHER" id="PTHR38436:SF1">
    <property type="entry name" value="ESTER CYCLASE"/>
    <property type="match status" value="1"/>
</dbReference>
<dbReference type="GO" id="GO:0030638">
    <property type="term" value="P:polyketide metabolic process"/>
    <property type="evidence" value="ECO:0007669"/>
    <property type="project" value="InterPro"/>
</dbReference>
<dbReference type="Pfam" id="PF07366">
    <property type="entry name" value="SnoaL"/>
    <property type="match status" value="2"/>
</dbReference>
<proteinExistence type="predicted"/>
<evidence type="ECO:0000313" key="1">
    <source>
        <dbReference type="EMBL" id="SEM95519.1"/>
    </source>
</evidence>
<dbReference type="Proteomes" id="UP000183002">
    <property type="component" value="Unassembled WGS sequence"/>
</dbReference>
<dbReference type="PANTHER" id="PTHR38436">
    <property type="entry name" value="POLYKETIDE CYCLASE SNOAL-LIKE DOMAIN"/>
    <property type="match status" value="1"/>
</dbReference>
<evidence type="ECO:0000313" key="2">
    <source>
        <dbReference type="Proteomes" id="UP000183002"/>
    </source>
</evidence>
<keyword evidence="2" id="KW-1185">Reference proteome</keyword>
<dbReference type="InterPro" id="IPR009959">
    <property type="entry name" value="Cyclase_SnoaL-like"/>
</dbReference>
<accession>A0A1H8CKU0</accession>
<dbReference type="STRING" id="1077947.SAMN05216227_100542"/>
<protein>
    <submittedName>
        <fullName evidence="1">SnoaL-like polyketide cyclase</fullName>
    </submittedName>
</protein>
<sequence length="340" mass="37108">MMSPEDLKALIAPYLAALEGDLDGAVDALFAPDADVKLCHPLGGGVGGAALLAAFGPLRAAVPDLERRDVIVLAGTSPEGADWIGTCGNYMGTFLAPWLGIRPTGHLVHMRYHEFFRVVDGRVVEMQAIWDIPEVMMQAGVWPMVPQLGAYLCTPGPMTQDGLTASGDGSATMQHVLDMLTALCKHPKEPAEAMELGRFWHPKFNWYGPAGVGTARGISGFRHWHQIPFLQAMPDRGLDPDGLMSHWVAQGNYVCETGWPNMRLTITQDGWLGIPPAGQQITLRSLDFWRMQDGLIRENWVLFDVLDMYAQLGVDVLARMAMFNKARNMGAVEISSGVPA</sequence>